<sequence length="76" mass="9096">MTSGVLTAFRSIPQWVLYGHQFWAVRFYLFVCFPQETVRPGRCHETRLEVWTNEWSFVTTRRSGKAIVKRREFLPS</sequence>
<evidence type="ECO:0000313" key="1">
    <source>
        <dbReference type="EMBL" id="ROT39161.1"/>
    </source>
</evidence>
<accession>A0A3N2PXC5</accession>
<dbReference type="AlphaFoldDB" id="A0A3N2PXC5"/>
<dbReference type="EMBL" id="ML119054">
    <property type="protein sequence ID" value="ROT39161.1"/>
    <property type="molecule type" value="Genomic_DNA"/>
</dbReference>
<keyword evidence="2" id="KW-1185">Reference proteome</keyword>
<name>A0A3N2PXC5_SODAK</name>
<protein>
    <submittedName>
        <fullName evidence="1">Uncharacterized protein</fullName>
    </submittedName>
</protein>
<dbReference type="GeneID" id="39580233"/>
<evidence type="ECO:0000313" key="2">
    <source>
        <dbReference type="Proteomes" id="UP000272025"/>
    </source>
</evidence>
<dbReference type="Proteomes" id="UP000272025">
    <property type="component" value="Unassembled WGS sequence"/>
</dbReference>
<dbReference type="RefSeq" id="XP_028466967.1">
    <property type="nucleotide sequence ID" value="XM_028611755.1"/>
</dbReference>
<proteinExistence type="predicted"/>
<gene>
    <name evidence="1" type="ORF">SODALDRAFT_332585</name>
</gene>
<reference evidence="1 2" key="1">
    <citation type="journal article" date="2018" name="Mol. Ecol.">
        <title>The obligate alkalophilic soda-lake fungus Sodiomyces alkalinus has shifted to a protein diet.</title>
        <authorList>
            <person name="Grum-Grzhimaylo A.A."/>
            <person name="Falkoski D.L."/>
            <person name="van den Heuvel J."/>
            <person name="Valero-Jimenez C.A."/>
            <person name="Min B."/>
            <person name="Choi I.G."/>
            <person name="Lipzen A."/>
            <person name="Daum C.G."/>
            <person name="Aanen D.K."/>
            <person name="Tsang A."/>
            <person name="Henrissat B."/>
            <person name="Bilanenko E.N."/>
            <person name="de Vries R.P."/>
            <person name="van Kan J.A.L."/>
            <person name="Grigoriev I.V."/>
            <person name="Debets A.J.M."/>
        </authorList>
    </citation>
    <scope>NUCLEOTIDE SEQUENCE [LARGE SCALE GENOMIC DNA]</scope>
    <source>
        <strain evidence="1 2">F11</strain>
    </source>
</reference>
<organism evidence="1 2">
    <name type="scientific">Sodiomyces alkalinus (strain CBS 110278 / VKM F-3762 / F11)</name>
    <name type="common">Alkaliphilic filamentous fungus</name>
    <dbReference type="NCBI Taxonomy" id="1314773"/>
    <lineage>
        <taxon>Eukaryota</taxon>
        <taxon>Fungi</taxon>
        <taxon>Dikarya</taxon>
        <taxon>Ascomycota</taxon>
        <taxon>Pezizomycotina</taxon>
        <taxon>Sordariomycetes</taxon>
        <taxon>Hypocreomycetidae</taxon>
        <taxon>Glomerellales</taxon>
        <taxon>Plectosphaerellaceae</taxon>
        <taxon>Sodiomyces</taxon>
    </lineage>
</organism>